<dbReference type="PROSITE" id="PS51708">
    <property type="entry name" value="CHAD"/>
    <property type="match status" value="1"/>
</dbReference>
<name>A0A521FHW6_9ACTN</name>
<evidence type="ECO:0000313" key="3">
    <source>
        <dbReference type="Proteomes" id="UP000317484"/>
    </source>
</evidence>
<dbReference type="SMART" id="SM00880">
    <property type="entry name" value="CHAD"/>
    <property type="match status" value="1"/>
</dbReference>
<sequence length="517" mass="55676">MKGVDGGQFWSGLEPSAVPAALTALAVDHAVAMDRPVAWRRTWLDSIDLRLYRSGMALTAVEGADGDGSVLELSCPDGVTVRAGPDMLGWPRVPARLPDGLRPHLEPVLGVRALLPMVEASGTSVTGRLLDDEGKTVVRLVHERPATITGGREQLPGGLGLVPLRGYDAAGERAARIAHRAGLVPDTPSRYPAALRAAGIDPDASSRAVMEPGLPARAAVARVLLSFLGQLEAAVDGTVSDVDIEFLHDLRVAVRRSRSAVKLLGDVLPPGLVAWAAPQLRLLGELTTPARDLDVLLQELPSLTAGLTGDRREDVEPLVLHLAGLRADEQRRLAAGLRSPRFERFRARWRASLLALATWDGQPGAGPTAAEVVVERLDRAHRRVLRRGSRITDASPAQDLHDLRKRTKELRYLLEVLPTTTDPADARVVIKELKAVQDVLGTFQDSETQRDTLHSLATELMSGDGASARTIFAMGEIAARLQEDQDTSRGEFAAVFERFSRRSAQRPTARATAGVAR</sequence>
<proteinExistence type="predicted"/>
<dbReference type="AlphaFoldDB" id="A0A521FHW6"/>
<evidence type="ECO:0000313" key="2">
    <source>
        <dbReference type="EMBL" id="SMO95584.1"/>
    </source>
</evidence>
<dbReference type="Pfam" id="PF05235">
    <property type="entry name" value="CHAD"/>
    <property type="match status" value="1"/>
</dbReference>
<dbReference type="PANTHER" id="PTHR39339">
    <property type="entry name" value="SLR1444 PROTEIN"/>
    <property type="match status" value="1"/>
</dbReference>
<accession>A0A521FHW6</accession>
<feature type="domain" description="CHAD" evidence="1">
    <location>
        <begin position="213"/>
        <end position="501"/>
    </location>
</feature>
<dbReference type="EMBL" id="FXTJ01000009">
    <property type="protein sequence ID" value="SMO95584.1"/>
    <property type="molecule type" value="Genomic_DNA"/>
</dbReference>
<organism evidence="2 3">
    <name type="scientific">Geodermatophilus aquaeductus</name>
    <dbReference type="NCBI Taxonomy" id="1564161"/>
    <lineage>
        <taxon>Bacteria</taxon>
        <taxon>Bacillati</taxon>
        <taxon>Actinomycetota</taxon>
        <taxon>Actinomycetes</taxon>
        <taxon>Geodermatophilales</taxon>
        <taxon>Geodermatophilaceae</taxon>
        <taxon>Geodermatophilus</taxon>
    </lineage>
</organism>
<dbReference type="Gene3D" id="1.40.20.10">
    <property type="entry name" value="CHAD domain"/>
    <property type="match status" value="1"/>
</dbReference>
<dbReference type="Proteomes" id="UP000317484">
    <property type="component" value="Unassembled WGS sequence"/>
</dbReference>
<dbReference type="PANTHER" id="PTHR39339:SF1">
    <property type="entry name" value="CHAD DOMAIN-CONTAINING PROTEIN"/>
    <property type="match status" value="1"/>
</dbReference>
<gene>
    <name evidence="2" type="ORF">SAMN06273567_10915</name>
</gene>
<evidence type="ECO:0000259" key="1">
    <source>
        <dbReference type="PROSITE" id="PS51708"/>
    </source>
</evidence>
<dbReference type="InterPro" id="IPR038186">
    <property type="entry name" value="CHAD_dom_sf"/>
</dbReference>
<dbReference type="InterPro" id="IPR007899">
    <property type="entry name" value="CHAD_dom"/>
</dbReference>
<protein>
    <submittedName>
        <fullName evidence="2">CHAD domain-containing protein</fullName>
    </submittedName>
</protein>
<keyword evidence="3" id="KW-1185">Reference proteome</keyword>
<reference evidence="2 3" key="1">
    <citation type="submission" date="2017-05" db="EMBL/GenBank/DDBJ databases">
        <authorList>
            <person name="Varghese N."/>
            <person name="Submissions S."/>
        </authorList>
    </citation>
    <scope>NUCLEOTIDE SEQUENCE [LARGE SCALE GENOMIC DNA]</scope>
    <source>
        <strain evidence="2 3">DSM 46834</strain>
    </source>
</reference>